<accession>A0ABQ1GZ25</accession>
<dbReference type="EMBL" id="BMDW01000014">
    <property type="protein sequence ID" value="GGA52749.1"/>
    <property type="molecule type" value="Genomic_DNA"/>
</dbReference>
<dbReference type="SUPFAM" id="SSF55729">
    <property type="entry name" value="Acyl-CoA N-acyltransferases (Nat)"/>
    <property type="match status" value="1"/>
</dbReference>
<dbReference type="PANTHER" id="PTHR43610:SF1">
    <property type="entry name" value="N-ACETYLTRANSFERASE DOMAIN-CONTAINING PROTEIN"/>
    <property type="match status" value="1"/>
</dbReference>
<organism evidence="2 3">
    <name type="scientific">Sphingomonas psychrolutea</name>
    <dbReference type="NCBI Taxonomy" id="1259676"/>
    <lineage>
        <taxon>Bacteria</taxon>
        <taxon>Pseudomonadati</taxon>
        <taxon>Pseudomonadota</taxon>
        <taxon>Alphaproteobacteria</taxon>
        <taxon>Sphingomonadales</taxon>
        <taxon>Sphingomonadaceae</taxon>
        <taxon>Sphingomonas</taxon>
    </lineage>
</organism>
<dbReference type="PROSITE" id="PS51186">
    <property type="entry name" value="GNAT"/>
    <property type="match status" value="1"/>
</dbReference>
<dbReference type="Pfam" id="PF13302">
    <property type="entry name" value="Acetyltransf_3"/>
    <property type="match status" value="1"/>
</dbReference>
<dbReference type="InterPro" id="IPR000182">
    <property type="entry name" value="GNAT_dom"/>
</dbReference>
<evidence type="ECO:0000259" key="1">
    <source>
        <dbReference type="PROSITE" id="PS51186"/>
    </source>
</evidence>
<proteinExistence type="predicted"/>
<feature type="domain" description="N-acetyltransferase" evidence="1">
    <location>
        <begin position="15"/>
        <end position="169"/>
    </location>
</feature>
<dbReference type="PANTHER" id="PTHR43610">
    <property type="entry name" value="BLL6696 PROTEIN"/>
    <property type="match status" value="1"/>
</dbReference>
<dbReference type="Proteomes" id="UP000618591">
    <property type="component" value="Unassembled WGS sequence"/>
</dbReference>
<gene>
    <name evidence="2" type="primary">argA</name>
    <name evidence="2" type="ORF">GCM10011395_23860</name>
</gene>
<sequence>MSAWEVQPTLVGQHVTLRPLVLADRDALIAAAADGGLTELFFTNVSGLSDPDAFMAATFKERDFGRAMPFAVETPEGMLVGLTRYMRMSAVHKRLEIGGTFYAKSVQRSGVNTEAKLLLLTQAFEVMGCNAVQIRTDWFNKRSQAAIERLGAKRDGVLRNHQVMDGRVRDIVVYSIIASEWPGVRQNLRFLLSRHD</sequence>
<reference evidence="3" key="1">
    <citation type="journal article" date="2019" name="Int. J. Syst. Evol. Microbiol.">
        <title>The Global Catalogue of Microorganisms (GCM) 10K type strain sequencing project: providing services to taxonomists for standard genome sequencing and annotation.</title>
        <authorList>
            <consortium name="The Broad Institute Genomics Platform"/>
            <consortium name="The Broad Institute Genome Sequencing Center for Infectious Disease"/>
            <person name="Wu L."/>
            <person name="Ma J."/>
        </authorList>
    </citation>
    <scope>NUCLEOTIDE SEQUENCE [LARGE SCALE GENOMIC DNA]</scope>
    <source>
        <strain evidence="3">CGMCC 1.10106</strain>
    </source>
</reference>
<name>A0ABQ1GZ25_9SPHN</name>
<evidence type="ECO:0000313" key="3">
    <source>
        <dbReference type="Proteomes" id="UP000618591"/>
    </source>
</evidence>
<dbReference type="RefSeq" id="WP_188447753.1">
    <property type="nucleotide sequence ID" value="NZ_BMDW01000014.1"/>
</dbReference>
<evidence type="ECO:0000313" key="2">
    <source>
        <dbReference type="EMBL" id="GGA52749.1"/>
    </source>
</evidence>
<dbReference type="Gene3D" id="3.40.630.30">
    <property type="match status" value="1"/>
</dbReference>
<dbReference type="InterPro" id="IPR016181">
    <property type="entry name" value="Acyl_CoA_acyltransferase"/>
</dbReference>
<comment type="caution">
    <text evidence="2">The sequence shown here is derived from an EMBL/GenBank/DDBJ whole genome shotgun (WGS) entry which is preliminary data.</text>
</comment>
<keyword evidence="3" id="KW-1185">Reference proteome</keyword>
<protein>
    <submittedName>
        <fullName evidence="2">N-acetyltransferase</fullName>
    </submittedName>
</protein>